<reference evidence="1" key="1">
    <citation type="journal article" date="2014" name="Genome Biol. Evol.">
        <title>Pangenome evidence for extensive interdomain horizontal transfer affecting lineage core and shell genes in uncultured planktonic thaumarchaeota and euryarchaeota.</title>
        <authorList>
            <person name="Deschamps P."/>
            <person name="Zivanovic Y."/>
            <person name="Moreira D."/>
            <person name="Rodriguez-Valera F."/>
            <person name="Lopez-Garcia P."/>
        </authorList>
    </citation>
    <scope>NUCLEOTIDE SEQUENCE</scope>
</reference>
<sequence length="148" mass="17198">MDSEQSSELFDSESKKLQDALESIQKKSDKTIPEIIDVYYQVIKVDSLAKVLKENFQMNPEHEAFLARIDKIQKYISEEFNASFHPKILTQLTDSIQKNTDNLKLLAKESGQKSKETIEKEASLYKELREIMSTKEFVEQYENGIKND</sequence>
<proteinExistence type="predicted"/>
<name>A0A075GXZ4_9ARCH</name>
<dbReference type="AlphaFoldDB" id="A0A075GXZ4"/>
<organism evidence="1">
    <name type="scientific">uncultured marine thaumarchaeote KM3_24_H04</name>
    <dbReference type="NCBI Taxonomy" id="1456101"/>
    <lineage>
        <taxon>Archaea</taxon>
        <taxon>Nitrososphaerota</taxon>
        <taxon>environmental samples</taxon>
    </lineage>
</organism>
<protein>
    <submittedName>
        <fullName evidence="1">Uncharacterized protein</fullName>
    </submittedName>
</protein>
<evidence type="ECO:0000313" key="1">
    <source>
        <dbReference type="EMBL" id="AIF07770.1"/>
    </source>
</evidence>
<accession>A0A075GXZ4</accession>
<dbReference type="EMBL" id="KF900812">
    <property type="protein sequence ID" value="AIF07770.1"/>
    <property type="molecule type" value="Genomic_DNA"/>
</dbReference>